<dbReference type="Gene3D" id="3.40.630.30">
    <property type="match status" value="1"/>
</dbReference>
<organism evidence="2 3">
    <name type="scientific">Streptomyces ipomoeae 91-03</name>
    <dbReference type="NCBI Taxonomy" id="698759"/>
    <lineage>
        <taxon>Bacteria</taxon>
        <taxon>Bacillati</taxon>
        <taxon>Actinomycetota</taxon>
        <taxon>Actinomycetes</taxon>
        <taxon>Kitasatosporales</taxon>
        <taxon>Streptomycetaceae</taxon>
        <taxon>Streptomyces</taxon>
    </lineage>
</organism>
<reference evidence="2 3" key="1">
    <citation type="submission" date="2012-11" db="EMBL/GenBank/DDBJ databases">
        <authorList>
            <person name="Huguet-Tapia J.C."/>
            <person name="Durkin A.S."/>
            <person name="Pettis G.S."/>
            <person name="Badger J.H."/>
        </authorList>
    </citation>
    <scope>NUCLEOTIDE SEQUENCE [LARGE SCALE GENOMIC DNA]</scope>
    <source>
        <strain evidence="2 3">91-03</strain>
    </source>
</reference>
<dbReference type="EMBL" id="AEJC01000058">
    <property type="protein sequence ID" value="EKX68736.1"/>
    <property type="molecule type" value="Genomic_DNA"/>
</dbReference>
<dbReference type="Proteomes" id="UP000010411">
    <property type="component" value="Unassembled WGS sequence"/>
</dbReference>
<gene>
    <name evidence="2" type="ORF">STRIP9103_09424</name>
</gene>
<dbReference type="InterPro" id="IPR000182">
    <property type="entry name" value="GNAT_dom"/>
</dbReference>
<evidence type="ECO:0000259" key="1">
    <source>
        <dbReference type="PROSITE" id="PS51186"/>
    </source>
</evidence>
<name>L1L6Q6_9ACTN</name>
<evidence type="ECO:0000313" key="2">
    <source>
        <dbReference type="EMBL" id="EKX68736.1"/>
    </source>
</evidence>
<proteinExistence type="predicted"/>
<dbReference type="Pfam" id="PF00583">
    <property type="entry name" value="Acetyltransf_1"/>
    <property type="match status" value="1"/>
</dbReference>
<accession>L1L6Q6</accession>
<dbReference type="PATRIC" id="fig|698759.3.peg.730"/>
<comment type="caution">
    <text evidence="2">The sequence shown here is derived from an EMBL/GenBank/DDBJ whole genome shotgun (WGS) entry which is preliminary data.</text>
</comment>
<protein>
    <recommendedName>
        <fullName evidence="1">N-acetyltransferase domain-containing protein</fullName>
    </recommendedName>
</protein>
<evidence type="ECO:0000313" key="3">
    <source>
        <dbReference type="Proteomes" id="UP000010411"/>
    </source>
</evidence>
<keyword evidence="3" id="KW-1185">Reference proteome</keyword>
<dbReference type="SUPFAM" id="SSF55729">
    <property type="entry name" value="Acyl-CoA N-acyltransferases (Nat)"/>
    <property type="match status" value="1"/>
</dbReference>
<dbReference type="InterPro" id="IPR016181">
    <property type="entry name" value="Acyl_CoA_acyltransferase"/>
</dbReference>
<dbReference type="PROSITE" id="PS51186">
    <property type="entry name" value="GNAT"/>
    <property type="match status" value="1"/>
</dbReference>
<feature type="domain" description="N-acetyltransferase" evidence="1">
    <location>
        <begin position="1"/>
        <end position="97"/>
    </location>
</feature>
<sequence>MAIAPMTVAHADEVLAIYQAGIDEGNATFETTAPAWEAFDTGKLSEHRFVALDADGTVLGRVAATKMSDRCAYAGAVEHSVYVRPGARGRDIASTLP</sequence>
<dbReference type="AlphaFoldDB" id="L1L6Q6"/>
<dbReference type="GO" id="GO:0016747">
    <property type="term" value="F:acyltransferase activity, transferring groups other than amino-acyl groups"/>
    <property type="evidence" value="ECO:0007669"/>
    <property type="project" value="InterPro"/>
</dbReference>